<dbReference type="InterPro" id="IPR051310">
    <property type="entry name" value="MCP_chemotaxis"/>
</dbReference>
<dbReference type="Pfam" id="PF00015">
    <property type="entry name" value="MCPsignal"/>
    <property type="match status" value="1"/>
</dbReference>
<dbReference type="PROSITE" id="PS50111">
    <property type="entry name" value="CHEMOTAXIS_TRANSDUC_2"/>
    <property type="match status" value="1"/>
</dbReference>
<reference evidence="11 12" key="1">
    <citation type="submission" date="2023-03" db="EMBL/GenBank/DDBJ databases">
        <title>Diaphorobacter basophil sp. nov., isolated from a sewage-treatment plant.</title>
        <authorList>
            <person name="Yang K."/>
        </authorList>
    </citation>
    <scope>NUCLEOTIDE SEQUENCE [LARGE SCALE GENOMIC DNA]</scope>
    <source>
        <strain evidence="11 12">Y-1</strain>
    </source>
</reference>
<protein>
    <submittedName>
        <fullName evidence="11">Methyl-accepting chemotaxis protein</fullName>
    </submittedName>
</protein>
<feature type="domain" description="Methyl-accepting transducer" evidence="9">
    <location>
        <begin position="125"/>
        <end position="354"/>
    </location>
</feature>
<keyword evidence="3 8" id="KW-0812">Transmembrane</keyword>
<keyword evidence="2" id="KW-1003">Cell membrane</keyword>
<dbReference type="PROSITE" id="PS50885">
    <property type="entry name" value="HAMP"/>
    <property type="match status" value="1"/>
</dbReference>
<comment type="similarity">
    <text evidence="6">Belongs to the methyl-accepting chemotaxis (MCP) protein family.</text>
</comment>
<proteinExistence type="inferred from homology"/>
<dbReference type="PANTHER" id="PTHR43531:SF7">
    <property type="entry name" value="AEROTAXIS RECEPTOR"/>
    <property type="match status" value="1"/>
</dbReference>
<keyword evidence="5 8" id="KW-0472">Membrane</keyword>
<evidence type="ECO:0000256" key="3">
    <source>
        <dbReference type="ARBA" id="ARBA00022692"/>
    </source>
</evidence>
<dbReference type="CDD" id="cd11386">
    <property type="entry name" value="MCP_signal"/>
    <property type="match status" value="1"/>
</dbReference>
<keyword evidence="4 8" id="KW-1133">Transmembrane helix</keyword>
<dbReference type="SUPFAM" id="SSF58104">
    <property type="entry name" value="Methyl-accepting chemotaxis protein (MCP) signaling domain"/>
    <property type="match status" value="1"/>
</dbReference>
<dbReference type="Gene3D" id="1.10.287.950">
    <property type="entry name" value="Methyl-accepting chemotaxis protein"/>
    <property type="match status" value="1"/>
</dbReference>
<dbReference type="PANTHER" id="PTHR43531">
    <property type="entry name" value="PROTEIN ICFG"/>
    <property type="match status" value="1"/>
</dbReference>
<evidence type="ECO:0000259" key="9">
    <source>
        <dbReference type="PROSITE" id="PS50111"/>
    </source>
</evidence>
<dbReference type="SMART" id="SM00304">
    <property type="entry name" value="HAMP"/>
    <property type="match status" value="1"/>
</dbReference>
<keyword evidence="12" id="KW-1185">Reference proteome</keyword>
<evidence type="ECO:0000256" key="2">
    <source>
        <dbReference type="ARBA" id="ARBA00022475"/>
    </source>
</evidence>
<evidence type="ECO:0000256" key="8">
    <source>
        <dbReference type="SAM" id="Phobius"/>
    </source>
</evidence>
<dbReference type="EMBL" id="CP136921">
    <property type="protein sequence ID" value="WOO33289.1"/>
    <property type="molecule type" value="Genomic_DNA"/>
</dbReference>
<dbReference type="InterPro" id="IPR033480">
    <property type="entry name" value="sCache_2"/>
</dbReference>
<dbReference type="Proteomes" id="UP001303211">
    <property type="component" value="Chromosome"/>
</dbReference>
<evidence type="ECO:0000313" key="12">
    <source>
        <dbReference type="Proteomes" id="UP001303211"/>
    </source>
</evidence>
<feature type="domain" description="HAMP" evidence="10">
    <location>
        <begin position="68"/>
        <end position="120"/>
    </location>
</feature>
<dbReference type="SMART" id="SM00283">
    <property type="entry name" value="MA"/>
    <property type="match status" value="1"/>
</dbReference>
<evidence type="ECO:0000259" key="10">
    <source>
        <dbReference type="PROSITE" id="PS50885"/>
    </source>
</evidence>
<name>A0ABZ0J8L0_9BURK</name>
<feature type="transmembrane region" description="Helical" evidence="8">
    <location>
        <begin position="48"/>
        <end position="70"/>
    </location>
</feature>
<gene>
    <name evidence="11" type="ORF">P4826_04170</name>
</gene>
<accession>A0ABZ0J8L0</accession>
<organism evidence="11 12">
    <name type="scientific">Diaphorobacter limosus</name>
    <dbReference type="NCBI Taxonomy" id="3036128"/>
    <lineage>
        <taxon>Bacteria</taxon>
        <taxon>Pseudomonadati</taxon>
        <taxon>Pseudomonadota</taxon>
        <taxon>Betaproteobacteria</taxon>
        <taxon>Burkholderiales</taxon>
        <taxon>Comamonadaceae</taxon>
        <taxon>Diaphorobacter</taxon>
    </lineage>
</organism>
<keyword evidence="7" id="KW-0807">Transducer</keyword>
<evidence type="ECO:0000256" key="4">
    <source>
        <dbReference type="ARBA" id="ARBA00022989"/>
    </source>
</evidence>
<dbReference type="Pfam" id="PF17200">
    <property type="entry name" value="sCache_2"/>
    <property type="match status" value="1"/>
</dbReference>
<sequence length="502" mass="53095">MADLFILRPGIWLMRRLRFSAKLALLAGVAVLAQMLVAGVQGLGSQVHWWVSGLAVLAVVYLAVALRISVIQDMRQLSMSMHRAAHGDLCARVQLKGADELAHMGLQLDRMVLTLSAMVADIRSNAALVAHAGQTLASDNLELAGRTEQQAASLQQTVASVAQLSSAVNGNAQTAGVADQHAIELRTMAEAGTQAMARAVDSVQGIQNDARRMGEIIQVIDSIAFQTNILALNAAVEAARAGEQGRGFAVVAAEVRMLARRSAEAAREIRGLISTSVQQVESSAGLIRSSGDGIASMANGIRGVASHVSDISHSVTEQQTGLQEISAAVQQLDQITQRNASMAGNALHQAQALESRAHTLSQAVRNFRLQQGTADEAVALVERAAALHGGYSREAFLRTVSDPAQPYHDRDMYVFALDAAGTYRAFGGNPAKVGSCVQDIPGVAGEQLLHAIVTQAERAPGWVEYDITHPTTGTVQTKMSFVRRAGDLYLGCGVYKSLAAAA</sequence>
<comment type="subcellular location">
    <subcellularLocation>
        <location evidence="1">Cell membrane</location>
        <topology evidence="1">Multi-pass membrane protein</topology>
    </subcellularLocation>
</comment>
<dbReference type="InterPro" id="IPR004089">
    <property type="entry name" value="MCPsignal_dom"/>
</dbReference>
<dbReference type="InterPro" id="IPR003660">
    <property type="entry name" value="HAMP_dom"/>
</dbReference>
<dbReference type="CDD" id="cd06225">
    <property type="entry name" value="HAMP"/>
    <property type="match status" value="1"/>
</dbReference>
<evidence type="ECO:0000256" key="7">
    <source>
        <dbReference type="PROSITE-ProRule" id="PRU00284"/>
    </source>
</evidence>
<evidence type="ECO:0000256" key="1">
    <source>
        <dbReference type="ARBA" id="ARBA00004651"/>
    </source>
</evidence>
<evidence type="ECO:0000256" key="6">
    <source>
        <dbReference type="ARBA" id="ARBA00029447"/>
    </source>
</evidence>
<evidence type="ECO:0000256" key="5">
    <source>
        <dbReference type="ARBA" id="ARBA00023136"/>
    </source>
</evidence>
<dbReference type="RefSeq" id="WP_317702656.1">
    <property type="nucleotide sequence ID" value="NZ_CP136921.1"/>
</dbReference>
<evidence type="ECO:0000313" key="11">
    <source>
        <dbReference type="EMBL" id="WOO33289.1"/>
    </source>
</evidence>